<dbReference type="PROSITE" id="PS50801">
    <property type="entry name" value="STAS"/>
    <property type="match status" value="1"/>
</dbReference>
<dbReference type="InterPro" id="IPR002645">
    <property type="entry name" value="STAS_dom"/>
</dbReference>
<keyword evidence="5" id="KW-1185">Reference proteome</keyword>
<evidence type="ECO:0000256" key="2">
    <source>
        <dbReference type="RuleBase" id="RU003749"/>
    </source>
</evidence>
<dbReference type="InterPro" id="IPR003658">
    <property type="entry name" value="Anti-sigma_ant"/>
</dbReference>
<evidence type="ECO:0000256" key="1">
    <source>
        <dbReference type="ARBA" id="ARBA00009013"/>
    </source>
</evidence>
<protein>
    <recommendedName>
        <fullName evidence="2">Anti-sigma factor antagonist</fullName>
    </recommendedName>
</protein>
<comment type="similarity">
    <text evidence="1 2">Belongs to the anti-sigma-factor antagonist family.</text>
</comment>
<feature type="domain" description="STAS" evidence="3">
    <location>
        <begin position="5"/>
        <end position="108"/>
    </location>
</feature>
<dbReference type="InterPro" id="IPR036513">
    <property type="entry name" value="STAS_dom_sf"/>
</dbReference>
<dbReference type="PANTHER" id="PTHR33495">
    <property type="entry name" value="ANTI-SIGMA FACTOR ANTAGONIST TM_1081-RELATED-RELATED"/>
    <property type="match status" value="1"/>
</dbReference>
<dbReference type="Gene3D" id="3.30.750.24">
    <property type="entry name" value="STAS domain"/>
    <property type="match status" value="1"/>
</dbReference>
<dbReference type="EMBL" id="CP074371">
    <property type="protein sequence ID" value="QVI25134.1"/>
    <property type="molecule type" value="Genomic_DNA"/>
</dbReference>
<dbReference type="Proteomes" id="UP000683310">
    <property type="component" value="Chromosome"/>
</dbReference>
<dbReference type="NCBIfam" id="TIGR00377">
    <property type="entry name" value="ant_ant_sig"/>
    <property type="match status" value="1"/>
</dbReference>
<name>A0ABX8D231_9NOCA</name>
<evidence type="ECO:0000313" key="4">
    <source>
        <dbReference type="EMBL" id="QVI25134.1"/>
    </source>
</evidence>
<dbReference type="Pfam" id="PF01740">
    <property type="entry name" value="STAS"/>
    <property type="match status" value="1"/>
</dbReference>
<dbReference type="CDD" id="cd07043">
    <property type="entry name" value="STAS_anti-anti-sigma_factors"/>
    <property type="match status" value="1"/>
</dbReference>
<sequence length="108" mass="11169">MPPLLTVSQRQVGEAIVVSAAGEIDINSAGQLREALEAAATGPTLIIDLSGVEFIGSVGLTTLLVATKAADTQQVRVVASPQVRRPIEMTGLDGVLALFDTLEDAISQ</sequence>
<dbReference type="SUPFAM" id="SSF52091">
    <property type="entry name" value="SpoIIaa-like"/>
    <property type="match status" value="1"/>
</dbReference>
<organism evidence="4 5">
    <name type="scientific">Nocardia tengchongensis</name>
    <dbReference type="NCBI Taxonomy" id="2055889"/>
    <lineage>
        <taxon>Bacteria</taxon>
        <taxon>Bacillati</taxon>
        <taxon>Actinomycetota</taxon>
        <taxon>Actinomycetes</taxon>
        <taxon>Mycobacteriales</taxon>
        <taxon>Nocardiaceae</taxon>
        <taxon>Nocardia</taxon>
    </lineage>
</organism>
<accession>A0ABX8D231</accession>
<evidence type="ECO:0000313" key="5">
    <source>
        <dbReference type="Proteomes" id="UP000683310"/>
    </source>
</evidence>
<gene>
    <name evidence="4" type="ORF">KHQ06_26125</name>
</gene>
<proteinExistence type="inferred from homology"/>
<reference evidence="4 5" key="1">
    <citation type="submission" date="2021-04" db="EMBL/GenBank/DDBJ databases">
        <title>Nocardia tengchongensis.</title>
        <authorList>
            <person name="Zhuang k."/>
            <person name="Ran Y."/>
            <person name="Li W."/>
        </authorList>
    </citation>
    <scope>NUCLEOTIDE SEQUENCE [LARGE SCALE GENOMIC DNA]</scope>
    <source>
        <strain evidence="4 5">CFH S0057</strain>
    </source>
</reference>
<evidence type="ECO:0000259" key="3">
    <source>
        <dbReference type="PROSITE" id="PS50801"/>
    </source>
</evidence>
<dbReference type="PANTHER" id="PTHR33495:SF2">
    <property type="entry name" value="ANTI-SIGMA FACTOR ANTAGONIST TM_1081-RELATED"/>
    <property type="match status" value="1"/>
</dbReference>